<dbReference type="Proteomes" id="UP000789525">
    <property type="component" value="Unassembled WGS sequence"/>
</dbReference>
<organism evidence="1 2">
    <name type="scientific">Acaulospora colombiana</name>
    <dbReference type="NCBI Taxonomy" id="27376"/>
    <lineage>
        <taxon>Eukaryota</taxon>
        <taxon>Fungi</taxon>
        <taxon>Fungi incertae sedis</taxon>
        <taxon>Mucoromycota</taxon>
        <taxon>Glomeromycotina</taxon>
        <taxon>Glomeromycetes</taxon>
        <taxon>Diversisporales</taxon>
        <taxon>Acaulosporaceae</taxon>
        <taxon>Acaulospora</taxon>
    </lineage>
</organism>
<keyword evidence="2" id="KW-1185">Reference proteome</keyword>
<proteinExistence type="predicted"/>
<sequence>ALERAKERGLVKDVTYPGLRTHPRFNTAWKSNLSPQARVWIDSLRGSTVPGLGLEGAGRGYDPEIDGIPFGGMISFRISGGEAETNRFLSKLHLFTLAESLGGVESLVEVPEKMTHGAIPPAERAILGIGPDLIRISVGIEDPEDLVRDIENALEGSVPTVLVQVKQTSAPLSEVSDESPLATRPQSAAPSENGDVVKSFA</sequence>
<comment type="caution">
    <text evidence="1">The sequence shown here is derived from an EMBL/GenBank/DDBJ whole genome shotgun (WGS) entry which is preliminary data.</text>
</comment>
<evidence type="ECO:0000313" key="2">
    <source>
        <dbReference type="Proteomes" id="UP000789525"/>
    </source>
</evidence>
<accession>A0ACA9PLH0</accession>
<dbReference type="EMBL" id="CAJVPT010036340">
    <property type="protein sequence ID" value="CAG8714200.1"/>
    <property type="molecule type" value="Genomic_DNA"/>
</dbReference>
<evidence type="ECO:0000313" key="1">
    <source>
        <dbReference type="EMBL" id="CAG8714200.1"/>
    </source>
</evidence>
<feature type="non-terminal residue" evidence="1">
    <location>
        <position position="1"/>
    </location>
</feature>
<reference evidence="1" key="1">
    <citation type="submission" date="2021-06" db="EMBL/GenBank/DDBJ databases">
        <authorList>
            <person name="Kallberg Y."/>
            <person name="Tangrot J."/>
            <person name="Rosling A."/>
        </authorList>
    </citation>
    <scope>NUCLEOTIDE SEQUENCE</scope>
    <source>
        <strain evidence="1">CL356</strain>
    </source>
</reference>
<protein>
    <submittedName>
        <fullName evidence="1">3617_t:CDS:1</fullName>
    </submittedName>
</protein>
<name>A0ACA9PLH0_9GLOM</name>
<gene>
    <name evidence="1" type="ORF">ACOLOM_LOCUS10824</name>
</gene>